<comment type="caution">
    <text evidence="1">The sequence shown here is derived from an EMBL/GenBank/DDBJ whole genome shotgun (WGS) entry which is preliminary data.</text>
</comment>
<proteinExistence type="predicted"/>
<protein>
    <submittedName>
        <fullName evidence="1">Uncharacterized protein</fullName>
    </submittedName>
</protein>
<gene>
    <name evidence="1" type="ORF">LCGC14_1421470</name>
</gene>
<dbReference type="AlphaFoldDB" id="A0A0F9JR35"/>
<evidence type="ECO:0000313" key="1">
    <source>
        <dbReference type="EMBL" id="KKM72344.1"/>
    </source>
</evidence>
<accession>A0A0F9JR35</accession>
<organism evidence="1">
    <name type="scientific">marine sediment metagenome</name>
    <dbReference type="NCBI Taxonomy" id="412755"/>
    <lineage>
        <taxon>unclassified sequences</taxon>
        <taxon>metagenomes</taxon>
        <taxon>ecological metagenomes</taxon>
    </lineage>
</organism>
<reference evidence="1" key="1">
    <citation type="journal article" date="2015" name="Nature">
        <title>Complex archaea that bridge the gap between prokaryotes and eukaryotes.</title>
        <authorList>
            <person name="Spang A."/>
            <person name="Saw J.H."/>
            <person name="Jorgensen S.L."/>
            <person name="Zaremba-Niedzwiedzka K."/>
            <person name="Martijn J."/>
            <person name="Lind A.E."/>
            <person name="van Eijk R."/>
            <person name="Schleper C."/>
            <person name="Guy L."/>
            <person name="Ettema T.J."/>
        </authorList>
    </citation>
    <scope>NUCLEOTIDE SEQUENCE</scope>
</reference>
<sequence length="109" mass="12636">MQLYRELELWSKDDIVPSDLQTVCRISAIKLKELEAALSASVEREDRLSAELGKEKAEREIEKTVDDEAILGYREENETLHKKLIILRNAKCPKCDFRFKIQKLSNDAD</sequence>
<dbReference type="EMBL" id="LAZR01009489">
    <property type="protein sequence ID" value="KKM72344.1"/>
    <property type="molecule type" value="Genomic_DNA"/>
</dbReference>
<name>A0A0F9JR35_9ZZZZ</name>